<name>A0A0D6R7M5_ARACU</name>
<dbReference type="EMBL" id="GCKF01026581">
    <property type="protein sequence ID" value="JAG98308.1"/>
    <property type="molecule type" value="Transcribed_RNA"/>
</dbReference>
<dbReference type="PROSITE" id="PS00678">
    <property type="entry name" value="WD_REPEATS_1"/>
    <property type="match status" value="1"/>
</dbReference>
<dbReference type="InterPro" id="IPR001680">
    <property type="entry name" value="WD40_rpt"/>
</dbReference>
<dbReference type="InterPro" id="IPR051959">
    <property type="entry name" value="PAK1-Kinase_Regulator"/>
</dbReference>
<dbReference type="SUPFAM" id="SSF50978">
    <property type="entry name" value="WD40 repeat-like"/>
    <property type="match status" value="1"/>
</dbReference>
<evidence type="ECO:0000313" key="6">
    <source>
        <dbReference type="EMBL" id="JAG98308.1"/>
    </source>
</evidence>
<dbReference type="Pfam" id="PF00400">
    <property type="entry name" value="WD40"/>
    <property type="match status" value="5"/>
</dbReference>
<feature type="compositionally biased region" description="Basic residues" evidence="5">
    <location>
        <begin position="379"/>
        <end position="407"/>
    </location>
</feature>
<dbReference type="PRINTS" id="PR00320">
    <property type="entry name" value="GPROTEINBRPT"/>
</dbReference>
<dbReference type="SMART" id="SM00320">
    <property type="entry name" value="WD40"/>
    <property type="match status" value="5"/>
</dbReference>
<dbReference type="InterPro" id="IPR015943">
    <property type="entry name" value="WD40/YVTN_repeat-like_dom_sf"/>
</dbReference>
<proteinExistence type="predicted"/>
<evidence type="ECO:0000256" key="2">
    <source>
        <dbReference type="ARBA" id="ARBA00022574"/>
    </source>
</evidence>
<dbReference type="InterPro" id="IPR036322">
    <property type="entry name" value="WD40_repeat_dom_sf"/>
</dbReference>
<dbReference type="AlphaFoldDB" id="A0A0D6R7M5"/>
<feature type="repeat" description="WD" evidence="4">
    <location>
        <begin position="289"/>
        <end position="312"/>
    </location>
</feature>
<sequence length="413" mass="45145">MNIVAGSYEKYILGWTLNHNKQGGKSNGDEEQEVCYLNSTFTYPAHMAPIKCLAMAGPVLVTGGMDDAIKIFDVAAYCEVGSLLHHSAAITSLSFYGDQCYGKAEGNDIAYPRNLLSGSLDGNICIWDSDLWVHLKTMKAHKKGVNDLAIHPSGRLALSVGRDCHLSMFNLIKGRCTFTSNLQKEATLIEFNSRVGDSYSVGIDEVVSVHNAEDARLLHSLQHSKRVLCLSPAQNGLLLTGGEDSTIRAWDLASGKISFSLENAHKNRIKGLSVLGPKTSIESDDAPYLVTSASSDGIIRVWDVRMVKRENSTPLSETDSKARITCLASSTSNRLRKAQAFIERDLRSEKGELMASKKESKAKRKSKESNLKEDSHPSFAKKKKSKKLMGIKKKKGMKKKGVAKHGKLAAALS</sequence>
<evidence type="ECO:0000256" key="3">
    <source>
        <dbReference type="ARBA" id="ARBA00022737"/>
    </source>
</evidence>
<dbReference type="Gene3D" id="2.130.10.10">
    <property type="entry name" value="YVTN repeat-like/Quinoprotein amine dehydrogenase"/>
    <property type="match status" value="2"/>
</dbReference>
<accession>A0A0D6R7M5</accession>
<feature type="compositionally biased region" description="Basic and acidic residues" evidence="5">
    <location>
        <begin position="367"/>
        <end position="376"/>
    </location>
</feature>
<dbReference type="PANTHER" id="PTHR44675">
    <property type="entry name" value="PAK1 INTERACTING PROTEIN 1"/>
    <property type="match status" value="1"/>
</dbReference>
<keyword evidence="3" id="KW-0677">Repeat</keyword>
<protein>
    <submittedName>
        <fullName evidence="6">Uncharacterized protein</fullName>
    </submittedName>
</protein>
<evidence type="ECO:0000256" key="1">
    <source>
        <dbReference type="ARBA" id="ARBA00022517"/>
    </source>
</evidence>
<dbReference type="InterPro" id="IPR020472">
    <property type="entry name" value="WD40_PAC1"/>
</dbReference>
<dbReference type="PROSITE" id="PS50082">
    <property type="entry name" value="WD_REPEATS_2"/>
    <property type="match status" value="2"/>
</dbReference>
<keyword evidence="1" id="KW-0690">Ribosome biogenesis</keyword>
<dbReference type="GO" id="GO:0042254">
    <property type="term" value="P:ribosome biogenesis"/>
    <property type="evidence" value="ECO:0007669"/>
    <property type="project" value="UniProtKB-KW"/>
</dbReference>
<organism evidence="6">
    <name type="scientific">Araucaria cunninghamii</name>
    <name type="common">Hoop pine</name>
    <name type="synonym">Moreton Bay pine</name>
    <dbReference type="NCBI Taxonomy" id="56994"/>
    <lineage>
        <taxon>Eukaryota</taxon>
        <taxon>Viridiplantae</taxon>
        <taxon>Streptophyta</taxon>
        <taxon>Embryophyta</taxon>
        <taxon>Tracheophyta</taxon>
        <taxon>Spermatophyta</taxon>
        <taxon>Pinopsida</taxon>
        <taxon>Pinidae</taxon>
        <taxon>Conifers II</taxon>
        <taxon>Araucariales</taxon>
        <taxon>Araucariaceae</taxon>
        <taxon>Araucaria</taxon>
    </lineage>
</organism>
<feature type="region of interest" description="Disordered" evidence="5">
    <location>
        <begin position="352"/>
        <end position="413"/>
    </location>
</feature>
<evidence type="ECO:0000256" key="5">
    <source>
        <dbReference type="SAM" id="MobiDB-lite"/>
    </source>
</evidence>
<dbReference type="PANTHER" id="PTHR44675:SF1">
    <property type="entry name" value="P21-ACTIVATED PROTEIN KINASE-INTERACTING PROTEIN 1"/>
    <property type="match status" value="1"/>
</dbReference>
<reference evidence="6" key="1">
    <citation type="submission" date="2015-03" db="EMBL/GenBank/DDBJ databases">
        <title>A transcriptome of Araucaria cunninghamii, an australian fine timber species.</title>
        <authorList>
            <person name="Jing Yi C.J.Y."/>
            <person name="Yin San L.Y.S."/>
            <person name="Abdul Karim S.S."/>
            <person name="Wan Azmi N.N."/>
            <person name="Hercus R.R."/>
            <person name="Croft L.L."/>
        </authorList>
    </citation>
    <scope>NUCLEOTIDE SEQUENCE</scope>
    <source>
        <strain evidence="6">MI0301</strain>
        <tissue evidence="6">Leaf</tissue>
    </source>
</reference>
<feature type="repeat" description="WD" evidence="4">
    <location>
        <begin position="220"/>
        <end position="260"/>
    </location>
</feature>
<evidence type="ECO:0000256" key="4">
    <source>
        <dbReference type="PROSITE-ProRule" id="PRU00221"/>
    </source>
</evidence>
<dbReference type="InterPro" id="IPR019775">
    <property type="entry name" value="WD40_repeat_CS"/>
</dbReference>
<keyword evidence="2 4" id="KW-0853">WD repeat</keyword>